<evidence type="ECO:0000256" key="1">
    <source>
        <dbReference type="SAM" id="MobiDB-lite"/>
    </source>
</evidence>
<reference evidence="2 3" key="1">
    <citation type="submission" date="2018-03" db="EMBL/GenBank/DDBJ databases">
        <title>Draft genome of Nitrosomonas supralitoralis APG5.</title>
        <authorList>
            <person name="Urakawa H."/>
            <person name="Lopez J.V."/>
        </authorList>
    </citation>
    <scope>NUCLEOTIDE SEQUENCE [LARGE SCALE GENOMIC DNA]</scope>
    <source>
        <strain evidence="2 3">APG5</strain>
    </source>
</reference>
<dbReference type="OrthoDB" id="499748at2"/>
<sequence length="1802" mass="205801">MSTGFNNMSIVHRIDELIFDWSCNSMIMVQQHEAEMSNWVTEKLLPALDEILNEFDEKGSVWRINQIEIDLGDILDSDSYIELMQCFQTKLSDELRALQQKYQFSGSERTGNLPIQQFSKTQSDLMNLYGFLRTGRMPWHIDATDSYAHEKMLLQVLQEELIAEIALARMLRSLPATDRTAIIKRLVSQFSQQHLEKILLKIESTYGHLILEFLVICHQVILKTDAILGTQTEKRNSIWIQLLEILFEDAQPLNNPARLIDQLINRQQMCAPHFLLQNILRTAEQHQNEGKISSALYDLLRKCSEFLLEPHLISEENSIAAIHRKEGSKSLGDKASSLVEESEEAKIIYIPPIMQQLKPVLLRHGLLYQRIFKQLRKAKLTEESVALVATERKPDEFRQQLRELLRSPAMLARLIDLPQSTLLEITYLLTPQAAFLMERVLALADHLYRSSSSDRRDTQAQWQQRLWTSSLAYLLTETDAEFEPATYLLALVRGVSDEADLQSSLRSWHDQLSQSKAYGTLYTLLQTLIIGTPERNPTIGSAADSTDEVFEESIASQRLRRHFTAGKSELDSGQQDLQTILEALAADNPTELKRIYQNLRDGRYALTVAQLQAHELRNLVEMLLKTKTSITGSDRMIFQQAIENQASQATDQKIYYRRLLDDLLHDREIDLEAIATVTRRTEFRNVSDGAAEHEETKSESIDTQSVDKSKEPRQLSDEMQYERILTALRKAQLVEAGTGTVRSGMRLDELRQQLCEVLRMKELRIFVDRLPQSVLFEMVCFLSPQAALLIEHLLIHADKLHRTSQITASDSQQQWINRLWLAGLDYLLTKTDSDLKSTTFLLILVRGVSDEADLQSSLRSWHDQLSQSKAYGTLYTLLQTLIIGTPERNPTIGSAADSTDEVFEESIASQRLRRHFTAGKSELDSGQQDLQTILEALAADNPTELKRIYQNLRDGRYALTVAQLQAHELRNLVEMLLKTKTSITGSDRMIFQQAIENQASQATDQKIYYRRLLDDLLHDREIDLEAIATVTRRTEFRNVSDGAAEHEETKSESIDTQSVDKSKEPRQLSDEMQYERILTALRKAQLVEAGTGTVRSGMRLDELRQQLCEVLRMKELRIFVDRLPQSVLFEMVCFLSPQAALLIEHLLIHADKLHRTSQITASDSQQQWINRLWLAGLDYLLTKTDSDLKSTTFLLILVRGVSDEADLQSSLRSWHDQLSQSKAYGTLYTLLQTLIIGTPERNPTIGSAADSTDEVFEESIASQRLRRHFTAGKSELDSGQQDLQTILEALAADNPTELKRIYQNLRDGRYALTVAQLQAHELRNLVEMLLKTKTSITGSDRMIFQQAIENQASQATDQKIYYRRLLDDLLHDREIDLEAIATVTRRTEFRNVSDGAAEHEETKSESIDTQSVDKSKEPRQLSDEMQYERILTALRKAQLVEAGTGTVRSGMRLDELRQQLCEVLRMKELRIFVDRLPQSVLFEMVCFLSPQAALLIEHLLIHADKLHRTSQITASDSQQQWINRLWLAGLDYLLTKAEREFELTSLLHALIRHVSVEAQLSAALHVWHAALMQNNAEGTLSTLIETAIFDAVVSESIQAEKNVFDAKQSMPIKAAQSLIDLNTLFNRLESDLEANQEIYIENAGLVLAAPYLPRLFSLLNLIEEGQFVDYRAAERAVHLLQFMVNEQMSSPEYQLTLNKILCGISIGTPICSQIEISVHEQEAIEGLIHGMIHNWKTIGNTSISGLRETFLQRKGRLQLTEEGMWYLTIEPGVFDMLLDGLPWSFSVIRHTWMDHPVHVSWR</sequence>
<accession>A0A2P7NZP3</accession>
<dbReference type="Proteomes" id="UP000241912">
    <property type="component" value="Unassembled WGS sequence"/>
</dbReference>
<dbReference type="RefSeq" id="WP_106705342.1">
    <property type="nucleotide sequence ID" value="NZ_PXXU01000001.1"/>
</dbReference>
<evidence type="ECO:0000313" key="3">
    <source>
        <dbReference type="Proteomes" id="UP000241912"/>
    </source>
</evidence>
<evidence type="ECO:0000313" key="2">
    <source>
        <dbReference type="EMBL" id="PSJ18959.1"/>
    </source>
</evidence>
<comment type="caution">
    <text evidence="2">The sequence shown here is derived from an EMBL/GenBank/DDBJ whole genome shotgun (WGS) entry which is preliminary data.</text>
</comment>
<dbReference type="Pfam" id="PF19268">
    <property type="entry name" value="CIS_TMP"/>
    <property type="match status" value="2"/>
</dbReference>
<protein>
    <submittedName>
        <fullName evidence="2">Uncharacterized protein</fullName>
    </submittedName>
</protein>
<proteinExistence type="predicted"/>
<feature type="region of interest" description="Disordered" evidence="1">
    <location>
        <begin position="1039"/>
        <end position="1067"/>
    </location>
</feature>
<organism evidence="2 3">
    <name type="scientific">Nitrosomonas supralitoralis</name>
    <dbReference type="NCBI Taxonomy" id="2116706"/>
    <lineage>
        <taxon>Bacteria</taxon>
        <taxon>Pseudomonadati</taxon>
        <taxon>Pseudomonadota</taxon>
        <taxon>Betaproteobacteria</taxon>
        <taxon>Nitrosomonadales</taxon>
        <taxon>Nitrosomonadaceae</taxon>
        <taxon>Nitrosomonas</taxon>
    </lineage>
</organism>
<name>A0A2P7NZP3_9PROT</name>
<gene>
    <name evidence="2" type="ORF">C7H79_00565</name>
</gene>
<dbReference type="InterPro" id="IPR045538">
    <property type="entry name" value="CIS_TMP"/>
</dbReference>
<keyword evidence="3" id="KW-1185">Reference proteome</keyword>
<feature type="region of interest" description="Disordered" evidence="1">
    <location>
        <begin position="1392"/>
        <end position="1420"/>
    </location>
</feature>
<feature type="region of interest" description="Disordered" evidence="1">
    <location>
        <begin position="686"/>
        <end position="714"/>
    </location>
</feature>
<dbReference type="EMBL" id="PXXU01000001">
    <property type="protein sequence ID" value="PSJ18959.1"/>
    <property type="molecule type" value="Genomic_DNA"/>
</dbReference>